<reference evidence="2 3" key="1">
    <citation type="journal article" date="2022" name="Nat. Ecol. Evol.">
        <title>A masculinizing supergene underlies an exaggerated male reproductive morph in a spider.</title>
        <authorList>
            <person name="Hendrickx F."/>
            <person name="De Corte Z."/>
            <person name="Sonet G."/>
            <person name="Van Belleghem S.M."/>
            <person name="Kostlbacher S."/>
            <person name="Vangestel C."/>
        </authorList>
    </citation>
    <scope>NUCLEOTIDE SEQUENCE [LARGE SCALE GENOMIC DNA]</scope>
    <source>
        <strain evidence="2">W744_W776</strain>
    </source>
</reference>
<comment type="caution">
    <text evidence="2">The sequence shown here is derived from an EMBL/GenBank/DDBJ whole genome shotgun (WGS) entry which is preliminary data.</text>
</comment>
<feature type="coiled-coil region" evidence="1">
    <location>
        <begin position="125"/>
        <end position="176"/>
    </location>
</feature>
<evidence type="ECO:0000313" key="3">
    <source>
        <dbReference type="Proteomes" id="UP000827092"/>
    </source>
</evidence>
<name>A0AAV6UJQ5_9ARAC</name>
<dbReference type="EMBL" id="JAFNEN010000375">
    <property type="protein sequence ID" value="KAG8184360.1"/>
    <property type="molecule type" value="Genomic_DNA"/>
</dbReference>
<evidence type="ECO:0000256" key="1">
    <source>
        <dbReference type="SAM" id="Coils"/>
    </source>
</evidence>
<organism evidence="2 3">
    <name type="scientific">Oedothorax gibbosus</name>
    <dbReference type="NCBI Taxonomy" id="931172"/>
    <lineage>
        <taxon>Eukaryota</taxon>
        <taxon>Metazoa</taxon>
        <taxon>Ecdysozoa</taxon>
        <taxon>Arthropoda</taxon>
        <taxon>Chelicerata</taxon>
        <taxon>Arachnida</taxon>
        <taxon>Araneae</taxon>
        <taxon>Araneomorphae</taxon>
        <taxon>Entelegynae</taxon>
        <taxon>Araneoidea</taxon>
        <taxon>Linyphiidae</taxon>
        <taxon>Erigoninae</taxon>
        <taxon>Oedothorax</taxon>
    </lineage>
</organism>
<keyword evidence="1" id="KW-0175">Coiled coil</keyword>
<accession>A0AAV6UJQ5</accession>
<evidence type="ECO:0000313" key="2">
    <source>
        <dbReference type="EMBL" id="KAG8184360.1"/>
    </source>
</evidence>
<keyword evidence="3" id="KW-1185">Reference proteome</keyword>
<proteinExistence type="predicted"/>
<gene>
    <name evidence="2" type="ORF">JTE90_006763</name>
</gene>
<protein>
    <submittedName>
        <fullName evidence="2">Uncharacterized protein</fullName>
    </submittedName>
</protein>
<sequence>MASENSLRITPLYKKHNTNVAQDICVPLLGIINTLQGTIDPSTSSIEKDIYLIARDMAKFMKTYYKTQLSYGTQNVLAGEFIVPLVNSLLSVKGQPLLSPRTTDSRSPSPGGGFKRSFSVLDTDLRRAKLDLAEFHKQIRSLQENLKTASILQDQLKEANNKIKVLEEDIKTHIATQ</sequence>
<dbReference type="AlphaFoldDB" id="A0AAV6UJQ5"/>
<dbReference type="Proteomes" id="UP000827092">
    <property type="component" value="Unassembled WGS sequence"/>
</dbReference>